<dbReference type="InterPro" id="IPR058031">
    <property type="entry name" value="AAA_lid_NorR"/>
</dbReference>
<dbReference type="InterPro" id="IPR002197">
    <property type="entry name" value="HTH_Fis"/>
</dbReference>
<keyword evidence="8" id="KW-1185">Reference proteome</keyword>
<dbReference type="InterPro" id="IPR002078">
    <property type="entry name" value="Sigma_54_int"/>
</dbReference>
<dbReference type="InterPro" id="IPR027417">
    <property type="entry name" value="P-loop_NTPase"/>
</dbReference>
<organism evidence="7 8">
    <name type="scientific">Pseudoalteromonas prydzensis</name>
    <dbReference type="NCBI Taxonomy" id="182141"/>
    <lineage>
        <taxon>Bacteria</taxon>
        <taxon>Pseudomonadati</taxon>
        <taxon>Pseudomonadota</taxon>
        <taxon>Gammaproteobacteria</taxon>
        <taxon>Alteromonadales</taxon>
        <taxon>Pseudoalteromonadaceae</taxon>
        <taxon>Pseudoalteromonas</taxon>
    </lineage>
</organism>
<dbReference type="PANTHER" id="PTHR32071:SF117">
    <property type="entry name" value="PTS-DEPENDENT DIHYDROXYACETONE KINASE OPERON REGULATORY PROTEIN-RELATED"/>
    <property type="match status" value="1"/>
</dbReference>
<comment type="caution">
    <text evidence="7">The sequence shown here is derived from an EMBL/GenBank/DDBJ whole genome shotgun (WGS) entry which is preliminary data.</text>
</comment>
<protein>
    <submittedName>
        <fullName evidence="7">Sigma-54-dependent Fis family transcriptional regulator</fullName>
    </submittedName>
</protein>
<dbReference type="InterPro" id="IPR025943">
    <property type="entry name" value="Sigma_54_int_dom_ATP-bd_2"/>
</dbReference>
<accession>A0ABR9FN71</accession>
<evidence type="ECO:0000256" key="4">
    <source>
        <dbReference type="ARBA" id="ARBA00023125"/>
    </source>
</evidence>
<keyword evidence="2" id="KW-0067">ATP-binding</keyword>
<evidence type="ECO:0000313" key="7">
    <source>
        <dbReference type="EMBL" id="MBE0458266.1"/>
    </source>
</evidence>
<dbReference type="Pfam" id="PF25601">
    <property type="entry name" value="AAA_lid_14"/>
    <property type="match status" value="1"/>
</dbReference>
<evidence type="ECO:0000256" key="5">
    <source>
        <dbReference type="ARBA" id="ARBA00023163"/>
    </source>
</evidence>
<dbReference type="EMBL" id="RRZA01000036">
    <property type="protein sequence ID" value="MBE0458266.1"/>
    <property type="molecule type" value="Genomic_DNA"/>
</dbReference>
<keyword evidence="4" id="KW-0238">DNA-binding</keyword>
<feature type="domain" description="Sigma-54 factor interaction" evidence="6">
    <location>
        <begin position="5"/>
        <end position="234"/>
    </location>
</feature>
<dbReference type="SMART" id="SM00382">
    <property type="entry name" value="AAA"/>
    <property type="match status" value="1"/>
</dbReference>
<evidence type="ECO:0000256" key="1">
    <source>
        <dbReference type="ARBA" id="ARBA00022741"/>
    </source>
</evidence>
<dbReference type="InterPro" id="IPR003593">
    <property type="entry name" value="AAA+_ATPase"/>
</dbReference>
<keyword evidence="5" id="KW-0804">Transcription</keyword>
<evidence type="ECO:0000256" key="2">
    <source>
        <dbReference type="ARBA" id="ARBA00022840"/>
    </source>
</evidence>
<reference evidence="7 8" key="1">
    <citation type="submission" date="2020-07" db="EMBL/GenBank/DDBJ databases">
        <title>Halophilic bacteria isolated from french cheeses.</title>
        <authorList>
            <person name="Kothe C.I."/>
            <person name="Farah-Kraiem B."/>
            <person name="Renault P."/>
            <person name="Dridi B."/>
        </authorList>
    </citation>
    <scope>NUCLEOTIDE SEQUENCE [LARGE SCALE GENOMIC DNA]</scope>
    <source>
        <strain evidence="7 8">FME14</strain>
    </source>
</reference>
<dbReference type="PROSITE" id="PS50045">
    <property type="entry name" value="SIGMA54_INTERACT_4"/>
    <property type="match status" value="1"/>
</dbReference>
<sequence>MDNQIIGSSHGLAQTMEQVNIVAPSDLTALIRGETGSGKEVVARAIHEQSPRADKAFIRVNCGAISPDLIDSELFGHEKGSFTGAAGVKLGWFERADGGTLFLDEIGELSLAAQTRLLRVLQEGTLNRVGGEREINVNVRIIAATHRNLSDMVNEKLFREDLWYRVNVFPIYLPSLRERKQDISALANHFSERAAKKLGLPYIAPTSNQVTTLQAYHWPGNVRELQVVMERAAILGQGKQLDIESSLGPSFKMAVPSIPIENNNEENKLDKNVSIEPLEKTIVSSINNALKVTNGKISGEGGAASLLNINPNTLRSKMRKYQIEIKYFPGNSNLLS</sequence>
<dbReference type="Proteomes" id="UP000707245">
    <property type="component" value="Unassembled WGS sequence"/>
</dbReference>
<dbReference type="Gene3D" id="3.40.50.300">
    <property type="entry name" value="P-loop containing nucleotide triphosphate hydrolases"/>
    <property type="match status" value="1"/>
</dbReference>
<gene>
    <name evidence="7" type="ORF">EI167_12570</name>
</gene>
<keyword evidence="3" id="KW-0805">Transcription regulation</keyword>
<dbReference type="CDD" id="cd00009">
    <property type="entry name" value="AAA"/>
    <property type="match status" value="1"/>
</dbReference>
<name>A0ABR9FN71_9GAMM</name>
<evidence type="ECO:0000259" key="6">
    <source>
        <dbReference type="PROSITE" id="PS50045"/>
    </source>
</evidence>
<evidence type="ECO:0000313" key="8">
    <source>
        <dbReference type="Proteomes" id="UP000707245"/>
    </source>
</evidence>
<dbReference type="SUPFAM" id="SSF52540">
    <property type="entry name" value="P-loop containing nucleoside triphosphate hydrolases"/>
    <property type="match status" value="1"/>
</dbReference>
<proteinExistence type="predicted"/>
<dbReference type="Pfam" id="PF02954">
    <property type="entry name" value="HTH_8"/>
    <property type="match status" value="1"/>
</dbReference>
<dbReference type="Gene3D" id="1.10.8.60">
    <property type="match status" value="1"/>
</dbReference>
<dbReference type="PROSITE" id="PS00676">
    <property type="entry name" value="SIGMA54_INTERACT_2"/>
    <property type="match status" value="1"/>
</dbReference>
<dbReference type="PANTHER" id="PTHR32071">
    <property type="entry name" value="TRANSCRIPTIONAL REGULATORY PROTEIN"/>
    <property type="match status" value="1"/>
</dbReference>
<dbReference type="Pfam" id="PF00158">
    <property type="entry name" value="Sigma54_activat"/>
    <property type="match status" value="1"/>
</dbReference>
<keyword evidence="1" id="KW-0547">Nucleotide-binding</keyword>
<dbReference type="Gene3D" id="1.10.10.60">
    <property type="entry name" value="Homeodomain-like"/>
    <property type="match status" value="1"/>
</dbReference>
<evidence type="ECO:0000256" key="3">
    <source>
        <dbReference type="ARBA" id="ARBA00023015"/>
    </source>
</evidence>